<evidence type="ECO:0000313" key="3">
    <source>
        <dbReference type="Proteomes" id="UP000299102"/>
    </source>
</evidence>
<dbReference type="AlphaFoldDB" id="A0A4C1U556"/>
<name>A0A4C1U556_EUMVA</name>
<proteinExistence type="predicted"/>
<feature type="region of interest" description="Disordered" evidence="1">
    <location>
        <begin position="14"/>
        <end position="58"/>
    </location>
</feature>
<evidence type="ECO:0000256" key="1">
    <source>
        <dbReference type="SAM" id="MobiDB-lite"/>
    </source>
</evidence>
<reference evidence="2 3" key="1">
    <citation type="journal article" date="2019" name="Commun. Biol.">
        <title>The bagworm genome reveals a unique fibroin gene that provides high tensile strength.</title>
        <authorList>
            <person name="Kono N."/>
            <person name="Nakamura H."/>
            <person name="Ohtoshi R."/>
            <person name="Tomita M."/>
            <person name="Numata K."/>
            <person name="Arakawa K."/>
        </authorList>
    </citation>
    <scope>NUCLEOTIDE SEQUENCE [LARGE SCALE GENOMIC DNA]</scope>
</reference>
<protein>
    <submittedName>
        <fullName evidence="2">Uncharacterized protein</fullName>
    </submittedName>
</protein>
<dbReference type="EMBL" id="BGZK01000124">
    <property type="protein sequence ID" value="GBP20976.1"/>
    <property type="molecule type" value="Genomic_DNA"/>
</dbReference>
<keyword evidence="3" id="KW-1185">Reference proteome</keyword>
<comment type="caution">
    <text evidence="2">The sequence shown here is derived from an EMBL/GenBank/DDBJ whole genome shotgun (WGS) entry which is preliminary data.</text>
</comment>
<evidence type="ECO:0000313" key="2">
    <source>
        <dbReference type="EMBL" id="GBP20976.1"/>
    </source>
</evidence>
<gene>
    <name evidence="2" type="ORF">EVAR_9547_1</name>
</gene>
<dbReference type="Proteomes" id="UP000299102">
    <property type="component" value="Unassembled WGS sequence"/>
</dbReference>
<feature type="compositionally biased region" description="Low complexity" evidence="1">
    <location>
        <begin position="25"/>
        <end position="37"/>
    </location>
</feature>
<organism evidence="2 3">
    <name type="scientific">Eumeta variegata</name>
    <name type="common">Bagworm moth</name>
    <name type="synonym">Eumeta japonica</name>
    <dbReference type="NCBI Taxonomy" id="151549"/>
    <lineage>
        <taxon>Eukaryota</taxon>
        <taxon>Metazoa</taxon>
        <taxon>Ecdysozoa</taxon>
        <taxon>Arthropoda</taxon>
        <taxon>Hexapoda</taxon>
        <taxon>Insecta</taxon>
        <taxon>Pterygota</taxon>
        <taxon>Neoptera</taxon>
        <taxon>Endopterygota</taxon>
        <taxon>Lepidoptera</taxon>
        <taxon>Glossata</taxon>
        <taxon>Ditrysia</taxon>
        <taxon>Tineoidea</taxon>
        <taxon>Psychidae</taxon>
        <taxon>Oiketicinae</taxon>
        <taxon>Eumeta</taxon>
    </lineage>
</organism>
<accession>A0A4C1U556</accession>
<sequence>MVSRVGPCIKKNIKPSQSQHRRWPTSHATAAGTSRSRAAGRDCNGPKTKRRGSLAAINHGPNNPLLTLSISGRAQWCRLVRRGAKKRASANSALARGRSGPAAQTEAVPFRDTWKIRSTVTARPCSSLAKGFRIALGLFDVRRGARAPIHPAEAVRADAFSPTRTVECARARGRPVREDTARAY</sequence>